<feature type="domain" description="ABC transporter" evidence="4">
    <location>
        <begin position="2"/>
        <end position="230"/>
    </location>
</feature>
<dbReference type="GO" id="GO:0016887">
    <property type="term" value="F:ATP hydrolysis activity"/>
    <property type="evidence" value="ECO:0007669"/>
    <property type="project" value="InterPro"/>
</dbReference>
<gene>
    <name evidence="5" type="ORF">AP3564_12425</name>
</gene>
<dbReference type="EMBL" id="CP017703">
    <property type="protein sequence ID" value="ASS90918.1"/>
    <property type="molecule type" value="Genomic_DNA"/>
</dbReference>
<proteinExistence type="predicted"/>
<dbReference type="RefSeq" id="WP_094245614.1">
    <property type="nucleotide sequence ID" value="NZ_CP017703.1"/>
</dbReference>
<dbReference type="InterPro" id="IPR027417">
    <property type="entry name" value="P-loop_NTPase"/>
</dbReference>
<keyword evidence="3 5" id="KW-0067">ATP-binding</keyword>
<dbReference type="CDD" id="cd03230">
    <property type="entry name" value="ABC_DR_subfamily_A"/>
    <property type="match status" value="1"/>
</dbReference>
<keyword evidence="1" id="KW-0813">Transport</keyword>
<organism evidence="5 6">
    <name type="scientific">Aeribacillus pallidus</name>
    <dbReference type="NCBI Taxonomy" id="33936"/>
    <lineage>
        <taxon>Bacteria</taxon>
        <taxon>Bacillati</taxon>
        <taxon>Bacillota</taxon>
        <taxon>Bacilli</taxon>
        <taxon>Bacillales</taxon>
        <taxon>Bacillaceae</taxon>
        <taxon>Aeribacillus</taxon>
    </lineage>
</organism>
<evidence type="ECO:0000313" key="5">
    <source>
        <dbReference type="EMBL" id="ASS90918.1"/>
    </source>
</evidence>
<dbReference type="InterPro" id="IPR003439">
    <property type="entry name" value="ABC_transporter-like_ATP-bd"/>
</dbReference>
<name>A0A223E6M5_9BACI</name>
<dbReference type="PANTHER" id="PTHR42939">
    <property type="entry name" value="ABC TRANSPORTER ATP-BINDING PROTEIN ALBC-RELATED"/>
    <property type="match status" value="1"/>
</dbReference>
<evidence type="ECO:0000313" key="6">
    <source>
        <dbReference type="Proteomes" id="UP000214606"/>
    </source>
</evidence>
<dbReference type="Gene3D" id="3.40.50.300">
    <property type="entry name" value="P-loop containing nucleotide triphosphate hydrolases"/>
    <property type="match status" value="1"/>
</dbReference>
<dbReference type="InterPro" id="IPR003593">
    <property type="entry name" value="AAA+_ATPase"/>
</dbReference>
<dbReference type="AlphaFoldDB" id="A0A223E6M5"/>
<protein>
    <submittedName>
        <fullName evidence="5">ABC transporter ATP-binding protein</fullName>
    </submittedName>
</protein>
<keyword evidence="2" id="KW-0547">Nucleotide-binding</keyword>
<dbReference type="KEGG" id="apak:AP3564_12425"/>
<dbReference type="PANTHER" id="PTHR42939:SF3">
    <property type="entry name" value="ABC TRANSPORTER ATP-BINDING COMPONENT"/>
    <property type="match status" value="1"/>
</dbReference>
<dbReference type="Pfam" id="PF00005">
    <property type="entry name" value="ABC_tran"/>
    <property type="match status" value="1"/>
</dbReference>
<dbReference type="InterPro" id="IPR051782">
    <property type="entry name" value="ABC_Transporter_VariousFunc"/>
</dbReference>
<evidence type="ECO:0000256" key="2">
    <source>
        <dbReference type="ARBA" id="ARBA00022741"/>
    </source>
</evidence>
<dbReference type="SMART" id="SM00382">
    <property type="entry name" value="AAA"/>
    <property type="match status" value="1"/>
</dbReference>
<accession>A0A223E6M5</accession>
<evidence type="ECO:0000256" key="3">
    <source>
        <dbReference type="ARBA" id="ARBA00022840"/>
    </source>
</evidence>
<sequence>MQPWLEIMQLRKTIDDFQLGPIDLSFEPGTIHALIGKNGAGKSTLMKMLMNLVKKDEGQIRLFGQSIQNRDESWKQHISYLPQTLIGCNSFNGLELMKLTSHWYSTWDQKYFDQLVQMFDIPLRKLYRNLSQGVQKKLSIALTLACDTDILILDEPTAHMDIPSKQMLMDILVEWMERSEKLMIIASHQTDDIRKLADYLIVLKNGQLLGKFEKEELASRYKRYFLQRPLPNKPIPGEVGRKGKQIVITQQQENTEQYLIEHQYDWIKAESLELEEIITIMLNQPIYQKGT</sequence>
<reference evidence="5 6" key="1">
    <citation type="submission" date="2016-10" db="EMBL/GenBank/DDBJ databases">
        <title>The whole genome sequencing and assembly of Aeribacillus pallidus KCTC3564 strain.</title>
        <authorList>
            <person name="Lee Y.-J."/>
            <person name="Park M.-K."/>
            <person name="Yi H."/>
            <person name="Bahn Y.-S."/>
            <person name="Kim J.F."/>
            <person name="Lee D.-W."/>
        </authorList>
    </citation>
    <scope>NUCLEOTIDE SEQUENCE [LARGE SCALE GENOMIC DNA]</scope>
    <source>
        <strain evidence="5 6">KCTC3564</strain>
    </source>
</reference>
<dbReference type="SUPFAM" id="SSF52540">
    <property type="entry name" value="P-loop containing nucleoside triphosphate hydrolases"/>
    <property type="match status" value="1"/>
</dbReference>
<dbReference type="PROSITE" id="PS50893">
    <property type="entry name" value="ABC_TRANSPORTER_2"/>
    <property type="match status" value="1"/>
</dbReference>
<evidence type="ECO:0000256" key="1">
    <source>
        <dbReference type="ARBA" id="ARBA00022448"/>
    </source>
</evidence>
<evidence type="ECO:0000259" key="4">
    <source>
        <dbReference type="PROSITE" id="PS50893"/>
    </source>
</evidence>
<dbReference type="Proteomes" id="UP000214606">
    <property type="component" value="Chromosome"/>
</dbReference>
<dbReference type="GO" id="GO:0005524">
    <property type="term" value="F:ATP binding"/>
    <property type="evidence" value="ECO:0007669"/>
    <property type="project" value="UniProtKB-KW"/>
</dbReference>